<dbReference type="SUPFAM" id="SSF81321">
    <property type="entry name" value="Family A G protein-coupled receptor-like"/>
    <property type="match status" value="1"/>
</dbReference>
<dbReference type="AlphaFoldDB" id="A0AAD9QVI2"/>
<comment type="subcellular location">
    <subcellularLocation>
        <location evidence="1">Cell membrane</location>
        <topology evidence="1">Multi-pass membrane protein</topology>
    </subcellularLocation>
</comment>
<evidence type="ECO:0000313" key="12">
    <source>
        <dbReference type="EMBL" id="KAK2567846.1"/>
    </source>
</evidence>
<evidence type="ECO:0000256" key="1">
    <source>
        <dbReference type="ARBA" id="ARBA00004651"/>
    </source>
</evidence>
<dbReference type="Gene3D" id="1.20.1070.10">
    <property type="entry name" value="Rhodopsin 7-helix transmembrane proteins"/>
    <property type="match status" value="1"/>
</dbReference>
<dbReference type="PROSITE" id="PS50262">
    <property type="entry name" value="G_PROTEIN_RECEP_F1_2"/>
    <property type="match status" value="1"/>
</dbReference>
<evidence type="ECO:0000256" key="7">
    <source>
        <dbReference type="ARBA" id="ARBA00023170"/>
    </source>
</evidence>
<keyword evidence="2" id="KW-1003">Cell membrane</keyword>
<dbReference type="SMART" id="SM01381">
    <property type="entry name" value="7TM_GPCR_Srsx"/>
    <property type="match status" value="1"/>
</dbReference>
<keyword evidence="3 10" id="KW-0812">Transmembrane</keyword>
<sequence>KACSPMSPMNDTCQPRRMPVSLTAIFITLSVLGMLISAVGNSLIFLAMYKTRPLRTPANYLLVSMSFASFMLIPVMATYTFSLTKSERDPVMPDLCSWSSVVDFGIFCVVMAHLATISLDRLVAIKMPMRYPALATNRNIAGVIVFLWVMGTLEGAFANIIQRIDKKRGSILLELLYGCLQNNKIPEEDKVKDVVPHFLALMSLVVFVPSGIMLVTHALILKISLKQYRCIRAVQDAVGQRRLNEIRAAKTVAIMVFSALACFSPLLAVNFITIFEPPASKRRLDTSQFNIKYILFPSLKILTLWAMCFNPLLYALKSRPFRKALRRISENAGISFSKRRNLELKPRATNDNSSLTAT</sequence>
<evidence type="ECO:0000259" key="11">
    <source>
        <dbReference type="PROSITE" id="PS50262"/>
    </source>
</evidence>
<accession>A0AAD9QVI2</accession>
<reference evidence="12" key="2">
    <citation type="journal article" date="2023" name="Science">
        <title>Genomic signatures of disease resistance in endangered staghorn corals.</title>
        <authorList>
            <person name="Vollmer S.V."/>
            <person name="Selwyn J.D."/>
            <person name="Despard B.A."/>
            <person name="Roesel C.L."/>
        </authorList>
    </citation>
    <scope>NUCLEOTIDE SEQUENCE</scope>
    <source>
        <strain evidence="12">K2</strain>
    </source>
</reference>
<keyword evidence="9" id="KW-0807">Transducer</keyword>
<feature type="transmembrane region" description="Helical" evidence="10">
    <location>
        <begin position="294"/>
        <end position="316"/>
    </location>
</feature>
<keyword evidence="13" id="KW-1185">Reference proteome</keyword>
<dbReference type="Proteomes" id="UP001249851">
    <property type="component" value="Unassembled WGS sequence"/>
</dbReference>
<name>A0AAD9QVI2_ACRCE</name>
<reference evidence="12" key="1">
    <citation type="journal article" date="2023" name="G3 (Bethesda)">
        <title>Whole genome assembly and annotation of the endangered Caribbean coral Acropora cervicornis.</title>
        <authorList>
            <person name="Selwyn J.D."/>
            <person name="Vollmer S.V."/>
        </authorList>
    </citation>
    <scope>NUCLEOTIDE SEQUENCE</scope>
    <source>
        <strain evidence="12">K2</strain>
    </source>
</reference>
<dbReference type="PANTHER" id="PTHR24246">
    <property type="entry name" value="OLFACTORY RECEPTOR AND ADENOSINE RECEPTOR"/>
    <property type="match status" value="1"/>
</dbReference>
<dbReference type="EMBL" id="JARQWQ010000013">
    <property type="protein sequence ID" value="KAK2567846.1"/>
    <property type="molecule type" value="Genomic_DNA"/>
</dbReference>
<evidence type="ECO:0000256" key="9">
    <source>
        <dbReference type="ARBA" id="ARBA00023224"/>
    </source>
</evidence>
<feature type="transmembrane region" description="Helical" evidence="10">
    <location>
        <begin position="198"/>
        <end position="221"/>
    </location>
</feature>
<keyword evidence="7 12" id="KW-0675">Receptor</keyword>
<dbReference type="InterPro" id="IPR017452">
    <property type="entry name" value="GPCR_Rhodpsn_7TM"/>
</dbReference>
<evidence type="ECO:0000256" key="2">
    <source>
        <dbReference type="ARBA" id="ARBA00022475"/>
    </source>
</evidence>
<organism evidence="12 13">
    <name type="scientific">Acropora cervicornis</name>
    <name type="common">Staghorn coral</name>
    <dbReference type="NCBI Taxonomy" id="6130"/>
    <lineage>
        <taxon>Eukaryota</taxon>
        <taxon>Metazoa</taxon>
        <taxon>Cnidaria</taxon>
        <taxon>Anthozoa</taxon>
        <taxon>Hexacorallia</taxon>
        <taxon>Scleractinia</taxon>
        <taxon>Astrocoeniina</taxon>
        <taxon>Acroporidae</taxon>
        <taxon>Acropora</taxon>
    </lineage>
</organism>
<dbReference type="GO" id="GO:0004930">
    <property type="term" value="F:G protein-coupled receptor activity"/>
    <property type="evidence" value="ECO:0007669"/>
    <property type="project" value="UniProtKB-KW"/>
</dbReference>
<dbReference type="Pfam" id="PF00001">
    <property type="entry name" value="7tm_1"/>
    <property type="match status" value="1"/>
</dbReference>
<evidence type="ECO:0000256" key="3">
    <source>
        <dbReference type="ARBA" id="ARBA00022692"/>
    </source>
</evidence>
<feature type="transmembrane region" description="Helical" evidence="10">
    <location>
        <begin position="60"/>
        <end position="81"/>
    </location>
</feature>
<protein>
    <submittedName>
        <fullName evidence="12">Adenosine receptor A2b</fullName>
    </submittedName>
</protein>
<evidence type="ECO:0000256" key="10">
    <source>
        <dbReference type="SAM" id="Phobius"/>
    </source>
</evidence>
<feature type="transmembrane region" description="Helical" evidence="10">
    <location>
        <begin position="101"/>
        <end position="119"/>
    </location>
</feature>
<feature type="domain" description="G-protein coupled receptors family 1 profile" evidence="11">
    <location>
        <begin position="40"/>
        <end position="314"/>
    </location>
</feature>
<evidence type="ECO:0000313" key="13">
    <source>
        <dbReference type="Proteomes" id="UP001249851"/>
    </source>
</evidence>
<keyword evidence="8" id="KW-0325">Glycoprotein</keyword>
<proteinExistence type="predicted"/>
<keyword evidence="5" id="KW-0297">G-protein coupled receptor</keyword>
<keyword evidence="4 10" id="KW-1133">Transmembrane helix</keyword>
<feature type="non-terminal residue" evidence="12">
    <location>
        <position position="1"/>
    </location>
</feature>
<gene>
    <name evidence="12" type="ORF">P5673_007727</name>
</gene>
<evidence type="ECO:0000256" key="8">
    <source>
        <dbReference type="ARBA" id="ARBA00023180"/>
    </source>
</evidence>
<dbReference type="PANTHER" id="PTHR24246:SF27">
    <property type="entry name" value="ADENOSINE RECEPTOR, ISOFORM A"/>
    <property type="match status" value="1"/>
</dbReference>
<keyword evidence="6 10" id="KW-0472">Membrane</keyword>
<feature type="transmembrane region" description="Helical" evidence="10">
    <location>
        <begin position="251"/>
        <end position="274"/>
    </location>
</feature>
<dbReference type="GO" id="GO:0005886">
    <property type="term" value="C:plasma membrane"/>
    <property type="evidence" value="ECO:0007669"/>
    <property type="project" value="UniProtKB-SubCell"/>
</dbReference>
<evidence type="ECO:0000256" key="6">
    <source>
        <dbReference type="ARBA" id="ARBA00023136"/>
    </source>
</evidence>
<dbReference type="PRINTS" id="PR00237">
    <property type="entry name" value="GPCRRHODOPSN"/>
</dbReference>
<evidence type="ECO:0000256" key="4">
    <source>
        <dbReference type="ARBA" id="ARBA00022989"/>
    </source>
</evidence>
<feature type="transmembrane region" description="Helical" evidence="10">
    <location>
        <begin position="20"/>
        <end position="48"/>
    </location>
</feature>
<dbReference type="InterPro" id="IPR000276">
    <property type="entry name" value="GPCR_Rhodpsn"/>
</dbReference>
<comment type="caution">
    <text evidence="12">The sequence shown here is derived from an EMBL/GenBank/DDBJ whole genome shotgun (WGS) entry which is preliminary data.</text>
</comment>
<evidence type="ECO:0000256" key="5">
    <source>
        <dbReference type="ARBA" id="ARBA00023040"/>
    </source>
</evidence>
<feature type="transmembrane region" description="Helical" evidence="10">
    <location>
        <begin position="140"/>
        <end position="161"/>
    </location>
</feature>